<dbReference type="Pfam" id="PF01157">
    <property type="entry name" value="Ribosomal_L21e"/>
    <property type="match status" value="1"/>
</dbReference>
<dbReference type="Gene3D" id="2.30.30.70">
    <property type="entry name" value="Ribosomal protein L21"/>
    <property type="match status" value="1"/>
</dbReference>
<dbReference type="InterPro" id="IPR022856">
    <property type="entry name" value="Ribosomal_eL21_arc"/>
</dbReference>
<dbReference type="NCBIfam" id="NF003303">
    <property type="entry name" value="PRK04306.1"/>
    <property type="match status" value="1"/>
</dbReference>
<dbReference type="GO" id="GO:0006412">
    <property type="term" value="P:translation"/>
    <property type="evidence" value="ECO:0007669"/>
    <property type="project" value="UniProtKB-UniRule"/>
</dbReference>
<sequence>MRRSKGTRQGTRSILKRSKTERGRLNIRRIMHTYEIGDRVAIVLDGSQQRGMPHRRFQGRTGFIQEQQGKAYVVAVKDGNMQKTVIARPEHLRSLE</sequence>
<dbReference type="InterPro" id="IPR018259">
    <property type="entry name" value="Ribosomal_eL21_CS"/>
</dbReference>
<dbReference type="PANTHER" id="PTHR20981">
    <property type="entry name" value="60S RIBOSOMAL PROTEIN L21"/>
    <property type="match status" value="1"/>
</dbReference>
<evidence type="ECO:0000256" key="3">
    <source>
        <dbReference type="ARBA" id="ARBA00023274"/>
    </source>
</evidence>
<dbReference type="InterPro" id="IPR008991">
    <property type="entry name" value="Translation_prot_SH3-like_sf"/>
</dbReference>
<keyword evidence="2 5" id="KW-0689">Ribosomal protein</keyword>
<evidence type="ECO:0000256" key="6">
    <source>
        <dbReference type="SAM" id="MobiDB-lite"/>
    </source>
</evidence>
<dbReference type="HAMAP" id="MF_00369">
    <property type="entry name" value="Ribosomal_eL21"/>
    <property type="match status" value="1"/>
</dbReference>
<reference evidence="7" key="1">
    <citation type="journal article" date="2014" name="Genome Biol. Evol.">
        <title>Pangenome evidence for extensive interdomain horizontal transfer affecting lineage core and shell genes in uncultured planktonic thaumarchaeota and euryarchaeota.</title>
        <authorList>
            <person name="Deschamps P."/>
            <person name="Zivanovic Y."/>
            <person name="Moreira D."/>
            <person name="Rodriguez-Valera F."/>
            <person name="Lopez-Garcia P."/>
        </authorList>
    </citation>
    <scope>NUCLEOTIDE SEQUENCE</scope>
</reference>
<feature type="region of interest" description="Disordered" evidence="6">
    <location>
        <begin position="1"/>
        <end position="22"/>
    </location>
</feature>
<protein>
    <recommendedName>
        <fullName evidence="4 5">Large ribosomal subunit protein eL21</fullName>
    </recommendedName>
</protein>
<evidence type="ECO:0000256" key="1">
    <source>
        <dbReference type="ARBA" id="ARBA00008427"/>
    </source>
</evidence>
<organism evidence="7">
    <name type="scientific">uncultured marine group II/III euryarchaeote AD1000_74_G12</name>
    <dbReference type="NCBI Taxonomy" id="1457807"/>
    <lineage>
        <taxon>Archaea</taxon>
        <taxon>Methanobacteriati</taxon>
        <taxon>Methanobacteriota</taxon>
        <taxon>environmental samples</taxon>
    </lineage>
</organism>
<dbReference type="PROSITE" id="PS01171">
    <property type="entry name" value="RIBOSOMAL_L21E"/>
    <property type="match status" value="1"/>
</dbReference>
<evidence type="ECO:0000313" key="7">
    <source>
        <dbReference type="EMBL" id="AIE96215.1"/>
    </source>
</evidence>
<accession>A0A075FWR8</accession>
<proteinExistence type="inferred from homology"/>
<dbReference type="AlphaFoldDB" id="A0A075FWR8"/>
<dbReference type="InterPro" id="IPR001147">
    <property type="entry name" value="Ribosomal_eL21"/>
</dbReference>
<comment type="similarity">
    <text evidence="1 5">Belongs to the eukaryotic ribosomal protein eL21 family.</text>
</comment>
<keyword evidence="3 5" id="KW-0687">Ribonucleoprotein</keyword>
<dbReference type="InterPro" id="IPR036948">
    <property type="entry name" value="Ribosomal_eL21_sf"/>
</dbReference>
<name>A0A075FWR8_9EURY</name>
<dbReference type="SUPFAM" id="SSF50104">
    <property type="entry name" value="Translation proteins SH3-like domain"/>
    <property type="match status" value="1"/>
</dbReference>
<evidence type="ECO:0000256" key="5">
    <source>
        <dbReference type="HAMAP-Rule" id="MF_00369"/>
    </source>
</evidence>
<gene>
    <name evidence="7" type="primary">RP-L21e</name>
    <name evidence="7" type="synonym">RPL21</name>
    <name evidence="5" type="synonym">rpl21e</name>
</gene>
<dbReference type="FunFam" id="2.30.30.70:FF:000001">
    <property type="entry name" value="60S ribosomal protein L21"/>
    <property type="match status" value="1"/>
</dbReference>
<dbReference type="GO" id="GO:0005840">
    <property type="term" value="C:ribosome"/>
    <property type="evidence" value="ECO:0007669"/>
    <property type="project" value="UniProtKB-KW"/>
</dbReference>
<dbReference type="EMBL" id="KF900472">
    <property type="protein sequence ID" value="AIE96215.1"/>
    <property type="molecule type" value="Genomic_DNA"/>
</dbReference>
<dbReference type="GO" id="GO:1990904">
    <property type="term" value="C:ribonucleoprotein complex"/>
    <property type="evidence" value="ECO:0007669"/>
    <property type="project" value="UniProtKB-KW"/>
</dbReference>
<evidence type="ECO:0000256" key="4">
    <source>
        <dbReference type="ARBA" id="ARBA00035219"/>
    </source>
</evidence>
<evidence type="ECO:0000256" key="2">
    <source>
        <dbReference type="ARBA" id="ARBA00022980"/>
    </source>
</evidence>
<dbReference type="GO" id="GO:0003735">
    <property type="term" value="F:structural constituent of ribosome"/>
    <property type="evidence" value="ECO:0007669"/>
    <property type="project" value="InterPro"/>
</dbReference>